<keyword evidence="1" id="KW-0472">Membrane</keyword>
<feature type="transmembrane region" description="Helical" evidence="1">
    <location>
        <begin position="236"/>
        <end position="256"/>
    </location>
</feature>
<sequence>MKEKYLYLIPSYKQSFSKWFSIFLSITFFSGVIILSSNYYVCILAVLFYISENRDKVFSDGTGLSGSIAVGICAAVFYSTSGSYISVVLICAAGGFYISHVQSKSWLKVAVNSVSFGISGLVSSLVGYSVLEQSNSLAWVCLSLVLIVFSYWITNSILVSFAIAISNRENILKTIWLLIRSDSAMLIFGFAGALCGVAMLTVSPWVGIAALVSLLVLLDVFVISAPTGLAAIRQNWFLLTVRFGATIMAGVVGAVVTRAFDISVLGVLLGLLAAFVSALIVVALAVLARLGSSWPAWRRPDSALVSGIVALEILIPLAGGLIGVLWVTAGPTVAIVVASATLIGISLGVLWRRHRPESEPIDEELALGAVMLAMFDGLPDSVDSH</sequence>
<feature type="transmembrane region" description="Helical" evidence="1">
    <location>
        <begin position="333"/>
        <end position="351"/>
    </location>
</feature>
<proteinExistence type="predicted"/>
<feature type="transmembrane region" description="Helical" evidence="1">
    <location>
        <begin position="20"/>
        <end position="50"/>
    </location>
</feature>
<evidence type="ECO:0000313" key="3">
    <source>
        <dbReference type="EMBL" id="CAB5015034.1"/>
    </source>
</evidence>
<feature type="transmembrane region" description="Helical" evidence="1">
    <location>
        <begin position="177"/>
        <end position="199"/>
    </location>
</feature>
<feature type="transmembrane region" description="Helical" evidence="1">
    <location>
        <begin position="262"/>
        <end position="291"/>
    </location>
</feature>
<gene>
    <name evidence="2" type="ORF">UFOPK3897_00627</name>
    <name evidence="3" type="ORF">UFOPK4121_00275</name>
</gene>
<feature type="transmembrane region" description="Helical" evidence="1">
    <location>
        <begin position="205"/>
        <end position="224"/>
    </location>
</feature>
<evidence type="ECO:0000313" key="2">
    <source>
        <dbReference type="EMBL" id="CAB4973327.1"/>
    </source>
</evidence>
<feature type="transmembrane region" description="Helical" evidence="1">
    <location>
        <begin position="137"/>
        <end position="165"/>
    </location>
</feature>
<feature type="transmembrane region" description="Helical" evidence="1">
    <location>
        <begin position="303"/>
        <end position="327"/>
    </location>
</feature>
<feature type="transmembrane region" description="Helical" evidence="1">
    <location>
        <begin position="109"/>
        <end position="131"/>
    </location>
</feature>
<keyword evidence="1" id="KW-1133">Transmembrane helix</keyword>
<protein>
    <submittedName>
        <fullName evidence="2">Unannotated protein</fullName>
    </submittedName>
</protein>
<keyword evidence="1" id="KW-0812">Transmembrane</keyword>
<dbReference type="AlphaFoldDB" id="A0A6J7LY97"/>
<evidence type="ECO:0000256" key="1">
    <source>
        <dbReference type="SAM" id="Phobius"/>
    </source>
</evidence>
<reference evidence="2" key="1">
    <citation type="submission" date="2020-05" db="EMBL/GenBank/DDBJ databases">
        <authorList>
            <person name="Chiriac C."/>
            <person name="Salcher M."/>
            <person name="Ghai R."/>
            <person name="Kavagutti S V."/>
        </authorList>
    </citation>
    <scope>NUCLEOTIDE SEQUENCE</scope>
</reference>
<accession>A0A6J7LY97</accession>
<organism evidence="2">
    <name type="scientific">freshwater metagenome</name>
    <dbReference type="NCBI Taxonomy" id="449393"/>
    <lineage>
        <taxon>unclassified sequences</taxon>
        <taxon>metagenomes</taxon>
        <taxon>ecological metagenomes</taxon>
    </lineage>
</organism>
<dbReference type="EMBL" id="CAFBPQ010000004">
    <property type="protein sequence ID" value="CAB5015034.1"/>
    <property type="molecule type" value="Genomic_DNA"/>
</dbReference>
<name>A0A6J7LY97_9ZZZZ</name>
<dbReference type="EMBL" id="CAFBOF010000008">
    <property type="protein sequence ID" value="CAB4973327.1"/>
    <property type="molecule type" value="Genomic_DNA"/>
</dbReference>
<feature type="transmembrane region" description="Helical" evidence="1">
    <location>
        <begin position="57"/>
        <end position="78"/>
    </location>
</feature>